<evidence type="ECO:0000256" key="3">
    <source>
        <dbReference type="SAM" id="MobiDB-lite"/>
    </source>
</evidence>
<dbReference type="GO" id="GO:0003677">
    <property type="term" value="F:DNA binding"/>
    <property type="evidence" value="ECO:0007669"/>
    <property type="project" value="InterPro"/>
</dbReference>
<feature type="region of interest" description="Disordered" evidence="3">
    <location>
        <begin position="1"/>
        <end position="27"/>
    </location>
</feature>
<dbReference type="PROSITE" id="PS00622">
    <property type="entry name" value="HTH_LUXR_1"/>
    <property type="match status" value="1"/>
</dbReference>
<dbReference type="InterPro" id="IPR000792">
    <property type="entry name" value="Tscrpt_reg_LuxR_C"/>
</dbReference>
<dbReference type="SMART" id="SM00421">
    <property type="entry name" value="HTH_LUXR"/>
    <property type="match status" value="1"/>
</dbReference>
<dbReference type="CDD" id="cd06170">
    <property type="entry name" value="LuxR_C_like"/>
    <property type="match status" value="1"/>
</dbReference>
<dbReference type="SUPFAM" id="SSF48452">
    <property type="entry name" value="TPR-like"/>
    <property type="match status" value="1"/>
</dbReference>
<dbReference type="InterPro" id="IPR016032">
    <property type="entry name" value="Sig_transdc_resp-reg_C-effctor"/>
</dbReference>
<dbReference type="Gene3D" id="3.40.50.300">
    <property type="entry name" value="P-loop containing nucleotide triphosphate hydrolases"/>
    <property type="match status" value="1"/>
</dbReference>
<dbReference type="Pfam" id="PF00196">
    <property type="entry name" value="GerE"/>
    <property type="match status" value="1"/>
</dbReference>
<dbReference type="InterPro" id="IPR011990">
    <property type="entry name" value="TPR-like_helical_dom_sf"/>
</dbReference>
<dbReference type="KEGG" id="mtun:MTUNDRAET4_1545"/>
<protein>
    <submittedName>
        <fullName evidence="5">Regulatory protein, luxR family</fullName>
    </submittedName>
</protein>
<dbReference type="PROSITE" id="PS50043">
    <property type="entry name" value="HTH_LUXR_2"/>
    <property type="match status" value="1"/>
</dbReference>
<dbReference type="Proteomes" id="UP000294360">
    <property type="component" value="Chromosome"/>
</dbReference>
<dbReference type="InterPro" id="IPR027417">
    <property type="entry name" value="P-loop_NTPase"/>
</dbReference>
<dbReference type="PRINTS" id="PR00038">
    <property type="entry name" value="HTHLUXR"/>
</dbReference>
<evidence type="ECO:0000259" key="4">
    <source>
        <dbReference type="PROSITE" id="PS50043"/>
    </source>
</evidence>
<dbReference type="AlphaFoldDB" id="A0A4U8YY58"/>
<dbReference type="RefSeq" id="WP_134488436.1">
    <property type="nucleotide sequence ID" value="NZ_CP139089.1"/>
</dbReference>
<dbReference type="SUPFAM" id="SSF52540">
    <property type="entry name" value="P-loop containing nucleoside triphosphate hydrolases"/>
    <property type="match status" value="1"/>
</dbReference>
<dbReference type="Pfam" id="PF13191">
    <property type="entry name" value="AAA_16"/>
    <property type="match status" value="1"/>
</dbReference>
<dbReference type="Gene3D" id="1.25.40.10">
    <property type="entry name" value="Tetratricopeptide repeat domain"/>
    <property type="match status" value="1"/>
</dbReference>
<dbReference type="OrthoDB" id="9807052at2"/>
<feature type="compositionally biased region" description="Basic residues" evidence="3">
    <location>
        <begin position="1"/>
        <end position="16"/>
    </location>
</feature>
<feature type="region of interest" description="Disordered" evidence="3">
    <location>
        <begin position="930"/>
        <end position="956"/>
    </location>
</feature>
<evidence type="ECO:0000256" key="1">
    <source>
        <dbReference type="ARBA" id="ARBA00022741"/>
    </source>
</evidence>
<evidence type="ECO:0000256" key="2">
    <source>
        <dbReference type="ARBA" id="ARBA00022840"/>
    </source>
</evidence>
<dbReference type="GO" id="GO:0005737">
    <property type="term" value="C:cytoplasm"/>
    <property type="evidence" value="ECO:0007669"/>
    <property type="project" value="TreeGrafter"/>
</dbReference>
<feature type="compositionally biased region" description="Basic and acidic residues" evidence="3">
    <location>
        <begin position="936"/>
        <end position="947"/>
    </location>
</feature>
<sequence length="956" mass="103866">MARRSSKATASGRRRQGVGDTARGTLPDFQGREADIARIEKLIDHVRDGGTALLISGEAGIGKTTLLEIAQALARQRGFRVLRMSGVIAEAHLPFAALQQAVAPILRQAQKLPPRQRAALLAAFGLGDDTAAPDTFLVALATLTLLTESAARKPILLVADDIQWLDQPSHDVLSFISRRLSSDPIVLLMAVRNDSEEALPHWSVPRHQLSRLDTAAAERLLDAEAPDLPLDLRQRFLDVAAGNPLALVELPRGERRLETGGSHWVPLTDRLERAFFSRVSGLPTATRALLLIIAENDSRSLREVLDAGEVLLHEKVRLDALAPAVSAMLIEIAAGEVRFRHPLVRSAIHQASSPVMRHNIHAALARVIKDEPDRQIWHRMASAIGPDEALAAELDAAAARSQRRGALATAITALENAARLSGTALSRSERLLRAAELAAELGQPETVERLLRNADLDRPPLRVRAQVAWIREMSQPLTVSDLSRISALVGLAADARADGANDLALDLLWRAVQRCWWSNVGDAVRESILAAAGELGLPKTDARLIAIPAYAGPLKHGGDVYRELQAYPATGVADPMAARILGLTANTIGAFDFGVRWLTEASTALREQGRLGELARVLFSRSFAETETGDWMGALRSSAEAIRFGEETGHAIWVAAATIVQARLAAMRGNFEAAEAHAVQAERLVLSPGSSFWLAMLENARGIAALGAGRPAEAYEHLQRVHTPGDPAFNTSLQFYWLADYVEAVVSCGQEAAAASIIEEVERHSAPMAVPWVQMMLYHGKALLASPNRAEMFFQRGLGAAAQNWPFLRARLLLAYGGWLRRQRRIAEARVPLRTAREVFDALGASPWSERARQELRAAGEASRPRAELILDALTPQELHIAELAAGGLSNKEIGARLYLSHRTVGYHLHRIFPKLGITARAGLRTALDRATQAPDRPDRSSQRPSDRSGTTTSAR</sequence>
<name>A0A4U8YY58_METTU</name>
<evidence type="ECO:0000313" key="5">
    <source>
        <dbReference type="EMBL" id="VFU08438.1"/>
    </source>
</evidence>
<accession>A0A4U8YY58</accession>
<keyword evidence="2" id="KW-0067">ATP-binding</keyword>
<dbReference type="PANTHER" id="PTHR16305:SF35">
    <property type="entry name" value="TRANSCRIPTIONAL ACTIVATOR DOMAIN"/>
    <property type="match status" value="1"/>
</dbReference>
<dbReference type="EMBL" id="LR536450">
    <property type="protein sequence ID" value="VFU08438.1"/>
    <property type="molecule type" value="Genomic_DNA"/>
</dbReference>
<feature type="domain" description="HTH luxR-type" evidence="4">
    <location>
        <begin position="871"/>
        <end position="932"/>
    </location>
</feature>
<organism evidence="5 6">
    <name type="scientific">Methylocella tundrae</name>
    <dbReference type="NCBI Taxonomy" id="227605"/>
    <lineage>
        <taxon>Bacteria</taxon>
        <taxon>Pseudomonadati</taxon>
        <taxon>Pseudomonadota</taxon>
        <taxon>Alphaproteobacteria</taxon>
        <taxon>Hyphomicrobiales</taxon>
        <taxon>Beijerinckiaceae</taxon>
        <taxon>Methylocella</taxon>
    </lineage>
</organism>
<dbReference type="GO" id="GO:0004016">
    <property type="term" value="F:adenylate cyclase activity"/>
    <property type="evidence" value="ECO:0007669"/>
    <property type="project" value="TreeGrafter"/>
</dbReference>
<dbReference type="GO" id="GO:0006355">
    <property type="term" value="P:regulation of DNA-templated transcription"/>
    <property type="evidence" value="ECO:0007669"/>
    <property type="project" value="InterPro"/>
</dbReference>
<dbReference type="InterPro" id="IPR036388">
    <property type="entry name" value="WH-like_DNA-bd_sf"/>
</dbReference>
<reference evidence="5 6" key="1">
    <citation type="submission" date="2019-03" db="EMBL/GenBank/DDBJ databases">
        <authorList>
            <person name="Kox A.R. M."/>
        </authorList>
    </citation>
    <scope>NUCLEOTIDE SEQUENCE [LARGE SCALE GENOMIC DNA]</scope>
    <source>
        <strain evidence="5">MTUNDRAET4 annotated genome</strain>
    </source>
</reference>
<dbReference type="InterPro" id="IPR041664">
    <property type="entry name" value="AAA_16"/>
</dbReference>
<proteinExistence type="predicted"/>
<keyword evidence="1" id="KW-0547">Nucleotide-binding</keyword>
<dbReference type="PANTHER" id="PTHR16305">
    <property type="entry name" value="TESTICULAR SOLUBLE ADENYLYL CYCLASE"/>
    <property type="match status" value="1"/>
</dbReference>
<evidence type="ECO:0000313" key="6">
    <source>
        <dbReference type="Proteomes" id="UP000294360"/>
    </source>
</evidence>
<dbReference type="SUPFAM" id="SSF46894">
    <property type="entry name" value="C-terminal effector domain of the bipartite response regulators"/>
    <property type="match status" value="1"/>
</dbReference>
<gene>
    <name evidence="5" type="ORF">MTUNDRAET4_1545</name>
</gene>
<dbReference type="GO" id="GO:0005524">
    <property type="term" value="F:ATP binding"/>
    <property type="evidence" value="ECO:0007669"/>
    <property type="project" value="UniProtKB-KW"/>
</dbReference>
<dbReference type="Gene3D" id="1.10.10.10">
    <property type="entry name" value="Winged helix-like DNA-binding domain superfamily/Winged helix DNA-binding domain"/>
    <property type="match status" value="1"/>
</dbReference>